<dbReference type="Proteomes" id="UP001206014">
    <property type="component" value="Unassembled WGS sequence"/>
</dbReference>
<sequence>MKATASEGIIINAVIESKDINLSEEYLLHLLKSNCKISDRVKLAVLIISAQPENTEKVLTALGNQYAELSNKGKRPTIKATSWNESLLKLLQQQKYISSYQTTKGKEEFRIFHKSKG</sequence>
<dbReference type="GeneID" id="69848229"/>
<dbReference type="Proteomes" id="UP001205506">
    <property type="component" value="Unassembled WGS sequence"/>
</dbReference>
<reference evidence="2" key="1">
    <citation type="submission" date="2022-07" db="EMBL/GenBank/DDBJ databases">
        <title>Prevotella copri.</title>
        <authorList>
            <person name="Yang C."/>
        </authorList>
    </citation>
    <scope>NUCLEOTIDE SEQUENCE</scope>
    <source>
        <strain evidence="2">HF1805</strain>
        <strain evidence="1">HF88</strain>
    </source>
</reference>
<organism evidence="2 3">
    <name type="scientific">Segatella copri</name>
    <dbReference type="NCBI Taxonomy" id="165179"/>
    <lineage>
        <taxon>Bacteria</taxon>
        <taxon>Pseudomonadati</taxon>
        <taxon>Bacteroidota</taxon>
        <taxon>Bacteroidia</taxon>
        <taxon>Bacteroidales</taxon>
        <taxon>Prevotellaceae</taxon>
        <taxon>Segatella</taxon>
    </lineage>
</organism>
<comment type="caution">
    <text evidence="2">The sequence shown here is derived from an EMBL/GenBank/DDBJ whole genome shotgun (WGS) entry which is preliminary data.</text>
</comment>
<accession>A0AAP2TNF9</accession>
<dbReference type="RefSeq" id="WP_006848494.1">
    <property type="nucleotide sequence ID" value="NZ_JAJTTD010000011.1"/>
</dbReference>
<dbReference type="EMBL" id="JANDWU010000025">
    <property type="protein sequence ID" value="MCP9550209.1"/>
    <property type="molecule type" value="Genomic_DNA"/>
</dbReference>
<dbReference type="EMBL" id="JANDXR010000011">
    <property type="protein sequence ID" value="MCP9501909.1"/>
    <property type="molecule type" value="Genomic_DNA"/>
</dbReference>
<protein>
    <submittedName>
        <fullName evidence="2">Uncharacterized protein</fullName>
    </submittedName>
</protein>
<evidence type="ECO:0000313" key="1">
    <source>
        <dbReference type="EMBL" id="MCP9501909.1"/>
    </source>
</evidence>
<gene>
    <name evidence="2" type="ORF">NNC68_12090</name>
    <name evidence="1" type="ORF">NND11_10195</name>
</gene>
<evidence type="ECO:0000313" key="3">
    <source>
        <dbReference type="Proteomes" id="UP001205506"/>
    </source>
</evidence>
<name>A0AAP2TNF9_9BACT</name>
<dbReference type="AlphaFoldDB" id="A0AAP2TNF9"/>
<proteinExistence type="predicted"/>
<evidence type="ECO:0000313" key="2">
    <source>
        <dbReference type="EMBL" id="MCP9550209.1"/>
    </source>
</evidence>